<feature type="binding site" evidence="6">
    <location>
        <position position="258"/>
    </location>
    <ligand>
        <name>Ca(2+)</name>
        <dbReference type="ChEBI" id="CHEBI:29108"/>
        <label>1</label>
    </ligand>
</feature>
<dbReference type="GO" id="GO:0009408">
    <property type="term" value="P:response to heat"/>
    <property type="evidence" value="ECO:0007669"/>
    <property type="project" value="TreeGrafter"/>
</dbReference>
<dbReference type="SMART" id="SM00335">
    <property type="entry name" value="ANX"/>
    <property type="match status" value="4"/>
</dbReference>
<dbReference type="OrthoDB" id="37886at2759"/>
<evidence type="ECO:0000256" key="5">
    <source>
        <dbReference type="ARBA" id="ARBA00023302"/>
    </source>
</evidence>
<proteinExistence type="inferred from homology"/>
<evidence type="ECO:0000313" key="9">
    <source>
        <dbReference type="Proteomes" id="UP000663760"/>
    </source>
</evidence>
<keyword evidence="9" id="KW-1185">Reference proteome</keyword>
<dbReference type="FunFam" id="1.10.220.10:FF:000008">
    <property type="entry name" value="Annexin"/>
    <property type="match status" value="1"/>
</dbReference>
<dbReference type="PROSITE" id="PS51897">
    <property type="entry name" value="ANNEXIN_2"/>
    <property type="match status" value="4"/>
</dbReference>
<dbReference type="InterPro" id="IPR037104">
    <property type="entry name" value="Annexin_sf"/>
</dbReference>
<dbReference type="AlphaFoldDB" id="A0A7I8KDV4"/>
<evidence type="ECO:0000256" key="6">
    <source>
        <dbReference type="PIRSR" id="PIRSR609118-1"/>
    </source>
</evidence>
<feature type="binding site" evidence="6">
    <location>
        <position position="26"/>
    </location>
    <ligand>
        <name>Ca(2+)</name>
        <dbReference type="ChEBI" id="CHEBI:29108"/>
        <label>1</label>
    </ligand>
</feature>
<organism evidence="8 9">
    <name type="scientific">Spirodela intermedia</name>
    <name type="common">Intermediate duckweed</name>
    <dbReference type="NCBI Taxonomy" id="51605"/>
    <lineage>
        <taxon>Eukaryota</taxon>
        <taxon>Viridiplantae</taxon>
        <taxon>Streptophyta</taxon>
        <taxon>Embryophyta</taxon>
        <taxon>Tracheophyta</taxon>
        <taxon>Spermatophyta</taxon>
        <taxon>Magnoliopsida</taxon>
        <taxon>Liliopsida</taxon>
        <taxon>Araceae</taxon>
        <taxon>Lemnoideae</taxon>
        <taxon>Spirodela</taxon>
    </lineage>
</organism>
<dbReference type="GO" id="GO:0005737">
    <property type="term" value="C:cytoplasm"/>
    <property type="evidence" value="ECO:0007669"/>
    <property type="project" value="TreeGrafter"/>
</dbReference>
<dbReference type="PANTHER" id="PTHR10502:SF220">
    <property type="entry name" value="ANNEXIN D2"/>
    <property type="match status" value="1"/>
</dbReference>
<protein>
    <recommendedName>
        <fullName evidence="7">Annexin</fullName>
    </recommendedName>
</protein>
<dbReference type="GO" id="GO:0009409">
    <property type="term" value="P:response to cold"/>
    <property type="evidence" value="ECO:0007669"/>
    <property type="project" value="TreeGrafter"/>
</dbReference>
<name>A0A7I8KDV4_SPIIN</name>
<dbReference type="GO" id="GO:0005886">
    <property type="term" value="C:plasma membrane"/>
    <property type="evidence" value="ECO:0007669"/>
    <property type="project" value="TreeGrafter"/>
</dbReference>
<dbReference type="GO" id="GO:0009651">
    <property type="term" value="P:response to salt stress"/>
    <property type="evidence" value="ECO:0007669"/>
    <property type="project" value="TreeGrafter"/>
</dbReference>
<dbReference type="FunFam" id="1.10.220.10:FF:000001">
    <property type="entry name" value="Annexin"/>
    <property type="match status" value="1"/>
</dbReference>
<feature type="binding site" evidence="6">
    <location>
        <position position="254"/>
    </location>
    <ligand>
        <name>Ca(2+)</name>
        <dbReference type="ChEBI" id="CHEBI:29108"/>
        <label>1</label>
    </ligand>
</feature>
<dbReference type="Gene3D" id="1.10.220.10">
    <property type="entry name" value="Annexin"/>
    <property type="match status" value="4"/>
</dbReference>
<dbReference type="GO" id="GO:0001786">
    <property type="term" value="F:phosphatidylserine binding"/>
    <property type="evidence" value="ECO:0007669"/>
    <property type="project" value="TreeGrafter"/>
</dbReference>
<evidence type="ECO:0000256" key="7">
    <source>
        <dbReference type="RuleBase" id="RU003540"/>
    </source>
</evidence>
<keyword evidence="3 6" id="KW-0106">Calcium</keyword>
<evidence type="ECO:0000256" key="1">
    <source>
        <dbReference type="ARBA" id="ARBA00022723"/>
    </source>
</evidence>
<dbReference type="GO" id="GO:0009414">
    <property type="term" value="P:response to water deprivation"/>
    <property type="evidence" value="ECO:0007669"/>
    <property type="project" value="TreeGrafter"/>
</dbReference>
<comment type="domain">
    <text evidence="7">A pair of annexin repeats may form one binding site for calcium and phospholipid.</text>
</comment>
<dbReference type="FunFam" id="1.10.220.10:FF:000009">
    <property type="entry name" value="Annexin"/>
    <property type="match status" value="1"/>
</dbReference>
<reference evidence="8" key="1">
    <citation type="submission" date="2020-02" db="EMBL/GenBank/DDBJ databases">
        <authorList>
            <person name="Scholz U."/>
            <person name="Mascher M."/>
            <person name="Fiebig A."/>
        </authorList>
    </citation>
    <scope>NUCLEOTIDE SEQUENCE</scope>
</reference>
<dbReference type="GO" id="GO:0005544">
    <property type="term" value="F:calcium-dependent phospholipid binding"/>
    <property type="evidence" value="ECO:0007669"/>
    <property type="project" value="UniProtKB-KW"/>
</dbReference>
<feature type="binding site" evidence="6">
    <location>
        <position position="24"/>
    </location>
    <ligand>
        <name>Ca(2+)</name>
        <dbReference type="ChEBI" id="CHEBI:29108"/>
        <label>1</label>
    </ligand>
</feature>
<feature type="binding site" evidence="6">
    <location>
        <position position="298"/>
    </location>
    <ligand>
        <name>Ca(2+)</name>
        <dbReference type="ChEBI" id="CHEBI:29108"/>
        <label>3</label>
    </ligand>
</feature>
<dbReference type="Proteomes" id="UP000663760">
    <property type="component" value="Chromosome 5"/>
</dbReference>
<keyword evidence="4 7" id="KW-0041">Annexin</keyword>
<dbReference type="PANTHER" id="PTHR10502">
    <property type="entry name" value="ANNEXIN"/>
    <property type="match status" value="1"/>
</dbReference>
<dbReference type="EMBL" id="LR746268">
    <property type="protein sequence ID" value="CAA7395823.1"/>
    <property type="molecule type" value="Genomic_DNA"/>
</dbReference>
<feature type="binding site" evidence="6">
    <location>
        <position position="296"/>
    </location>
    <ligand>
        <name>Ca(2+)</name>
        <dbReference type="ChEBI" id="CHEBI:29108"/>
        <label>1</label>
    </ligand>
</feature>
<sequence length="317" mass="35878">MSTLSVPADVPSPAEDAERLYQAFSGWGTNEGQIVSILAHRNAEQRRVIRKVYAETYGEDLLKSLDKELSQEFEKLVLLWTLDPAERDALLANEAVRKWNPRDRVLIEIACARSSTELILVRQAYHVRYKKSLEEDVACHTTGDIRKLLLPLLTAYRYEGTEVNMVLAKSEAKILHENISDKAYNHEDLIRIISTRSKTQLAATFNHYIDLFENPILKDLEPEAEDEYVSLLVAAIQCLSLPEEYFEKVIRLAINKLGTDEEALTRVVATRAEVDLRKVSEAYYRRNSVSLAHAVASDTSGDYQAMLLALIGHDPSC</sequence>
<accession>A0A7I8KDV4</accession>
<feature type="binding site" evidence="6">
    <location>
        <position position="68"/>
    </location>
    <ligand>
        <name>Ca(2+)</name>
        <dbReference type="ChEBI" id="CHEBI:29108"/>
        <label>1</label>
    </ligand>
</feature>
<dbReference type="InterPro" id="IPR018252">
    <property type="entry name" value="Annexin_repeat_CS"/>
</dbReference>
<feature type="binding site" evidence="6">
    <location>
        <position position="256"/>
    </location>
    <ligand>
        <name>Ca(2+)</name>
        <dbReference type="ChEBI" id="CHEBI:29108"/>
        <label>1</label>
    </ligand>
</feature>
<dbReference type="Pfam" id="PF00191">
    <property type="entry name" value="Annexin"/>
    <property type="match status" value="4"/>
</dbReference>
<dbReference type="GO" id="GO:0005509">
    <property type="term" value="F:calcium ion binding"/>
    <property type="evidence" value="ECO:0007669"/>
    <property type="project" value="InterPro"/>
</dbReference>
<dbReference type="SUPFAM" id="SSF47874">
    <property type="entry name" value="Annexin"/>
    <property type="match status" value="1"/>
</dbReference>
<dbReference type="PROSITE" id="PS00223">
    <property type="entry name" value="ANNEXIN_1"/>
    <property type="match status" value="1"/>
</dbReference>
<dbReference type="PRINTS" id="PR00196">
    <property type="entry name" value="ANNEXIN"/>
</dbReference>
<keyword evidence="5 7" id="KW-0111">Calcium/phospholipid-binding</keyword>
<dbReference type="InterPro" id="IPR018502">
    <property type="entry name" value="Annexin_repeat"/>
</dbReference>
<dbReference type="PRINTS" id="PR01814">
    <property type="entry name" value="ANNEXINPLANT"/>
</dbReference>
<feature type="binding site" evidence="6">
    <location>
        <position position="28"/>
    </location>
    <ligand>
        <name>Ca(2+)</name>
        <dbReference type="ChEBI" id="CHEBI:29108"/>
        <label>1</label>
    </ligand>
</feature>
<gene>
    <name evidence="8" type="ORF">SI8410_05006486</name>
</gene>
<keyword evidence="1 6" id="KW-0479">Metal-binding</keyword>
<dbReference type="InterPro" id="IPR009118">
    <property type="entry name" value="AnnexinD_plant"/>
</dbReference>
<evidence type="ECO:0000256" key="2">
    <source>
        <dbReference type="ARBA" id="ARBA00022737"/>
    </source>
</evidence>
<evidence type="ECO:0000313" key="8">
    <source>
        <dbReference type="EMBL" id="CAA7395823.1"/>
    </source>
</evidence>
<keyword evidence="2 7" id="KW-0677">Repeat</keyword>
<dbReference type="FunFam" id="1.10.220.10:FF:000006">
    <property type="entry name" value="Annexin"/>
    <property type="match status" value="1"/>
</dbReference>
<comment type="similarity">
    <text evidence="7">Belongs to the annexin family.</text>
</comment>
<feature type="binding site" evidence="6">
    <location>
        <position position="299"/>
    </location>
    <ligand>
        <name>Ca(2+)</name>
        <dbReference type="ChEBI" id="CHEBI:29108"/>
        <label>1</label>
    </ligand>
</feature>
<evidence type="ECO:0000256" key="3">
    <source>
        <dbReference type="ARBA" id="ARBA00022837"/>
    </source>
</evidence>
<dbReference type="InterPro" id="IPR001464">
    <property type="entry name" value="Annexin"/>
</dbReference>
<evidence type="ECO:0000256" key="4">
    <source>
        <dbReference type="ARBA" id="ARBA00023216"/>
    </source>
</evidence>